<dbReference type="InterPro" id="IPR036188">
    <property type="entry name" value="FAD/NAD-bd_sf"/>
</dbReference>
<organism evidence="6 7">
    <name type="scientific">Basidiobolus ranarum</name>
    <dbReference type="NCBI Taxonomy" id="34480"/>
    <lineage>
        <taxon>Eukaryota</taxon>
        <taxon>Fungi</taxon>
        <taxon>Fungi incertae sedis</taxon>
        <taxon>Zoopagomycota</taxon>
        <taxon>Entomophthoromycotina</taxon>
        <taxon>Basidiobolomycetes</taxon>
        <taxon>Basidiobolales</taxon>
        <taxon>Basidiobolaceae</taxon>
        <taxon>Basidiobolus</taxon>
    </lineage>
</organism>
<comment type="caution">
    <text evidence="6">The sequence shown here is derived from an EMBL/GenBank/DDBJ whole genome shotgun (WGS) entry which is preliminary data.</text>
</comment>
<dbReference type="SUPFAM" id="SSF51905">
    <property type="entry name" value="FAD/NAD(P)-binding domain"/>
    <property type="match status" value="2"/>
</dbReference>
<accession>A0ABR2W6N0</accession>
<dbReference type="EMBL" id="JASJQH010006967">
    <property type="protein sequence ID" value="KAK9721804.1"/>
    <property type="molecule type" value="Genomic_DNA"/>
</dbReference>
<dbReference type="GO" id="GO:0004497">
    <property type="term" value="F:monooxygenase activity"/>
    <property type="evidence" value="ECO:0007669"/>
    <property type="project" value="UniProtKB-KW"/>
</dbReference>
<dbReference type="InterPro" id="IPR020946">
    <property type="entry name" value="Flavin_mOase-like"/>
</dbReference>
<dbReference type="InterPro" id="IPR050346">
    <property type="entry name" value="FMO-like"/>
</dbReference>
<keyword evidence="7" id="KW-1185">Reference proteome</keyword>
<dbReference type="Proteomes" id="UP001479436">
    <property type="component" value="Unassembled WGS sequence"/>
</dbReference>
<proteinExistence type="inferred from homology"/>
<reference evidence="6 7" key="1">
    <citation type="submission" date="2023-04" db="EMBL/GenBank/DDBJ databases">
        <title>Genome of Basidiobolus ranarum AG-B5.</title>
        <authorList>
            <person name="Stajich J.E."/>
            <person name="Carter-House D."/>
            <person name="Gryganskyi A."/>
        </authorList>
    </citation>
    <scope>NUCLEOTIDE SEQUENCE [LARGE SCALE GENOMIC DNA]</scope>
    <source>
        <strain evidence="6 7">AG-B5</strain>
    </source>
</reference>
<evidence type="ECO:0000256" key="5">
    <source>
        <dbReference type="ARBA" id="ARBA00023002"/>
    </source>
</evidence>
<evidence type="ECO:0000256" key="1">
    <source>
        <dbReference type="ARBA" id="ARBA00009183"/>
    </source>
</evidence>
<dbReference type="Gene3D" id="3.50.50.60">
    <property type="entry name" value="FAD/NAD(P)-binding domain"/>
    <property type="match status" value="2"/>
</dbReference>
<dbReference type="InterPro" id="IPR000960">
    <property type="entry name" value="Flavin_mOase"/>
</dbReference>
<name>A0ABR2W6N0_9FUNG</name>
<sequence>MTIKSEMKNPIKRIAVLGAGAAGLATAHTLNQESTSWEMTVFEQTSGVGGTWQYEDTKNSTVHLPSTLPLGENSQFLDKGSIYESLQTNIPAPVMCFQGFPFPEGTPLFPDHSTVLKYLREFAENQGILPSIKFNTKVLDVYWDQDKWKCVYVQQGEETTCEYFDAVIVCNGHYTVPYVPDVPGLKEFVKANPDRVSHSRQYKKPQGYVDQSVLVIGGGYSGLEIAREITFHADKVYQSVTEKGRPVDTSEGSGVNPSKIRTVTKVVQFDAENDTIHFDDGTKLDRIPDHIIFATGYLYSFPFISQLCTDDEEFIKKEKILTNGFKVHNIYEQIFYIPNPTLSFVGLPNKVAPFPLFQYQATLISKVLSGKVSLPSAEEMLCSYQQESSEWKGKKFHVFRTREVDYCNRISEYTNGAVPQVPEWWAEMRPKAHKMRVKELGH</sequence>
<keyword evidence="6" id="KW-0503">Monooxygenase</keyword>
<dbReference type="PRINTS" id="PR00370">
    <property type="entry name" value="FMOXYGENASE"/>
</dbReference>
<evidence type="ECO:0000313" key="6">
    <source>
        <dbReference type="EMBL" id="KAK9721804.1"/>
    </source>
</evidence>
<dbReference type="PANTHER" id="PTHR23023">
    <property type="entry name" value="DIMETHYLANILINE MONOOXYGENASE"/>
    <property type="match status" value="1"/>
</dbReference>
<evidence type="ECO:0000256" key="2">
    <source>
        <dbReference type="ARBA" id="ARBA00022630"/>
    </source>
</evidence>
<keyword evidence="5" id="KW-0560">Oxidoreductase</keyword>
<evidence type="ECO:0000313" key="7">
    <source>
        <dbReference type="Proteomes" id="UP001479436"/>
    </source>
</evidence>
<evidence type="ECO:0000256" key="4">
    <source>
        <dbReference type="ARBA" id="ARBA00022857"/>
    </source>
</evidence>
<dbReference type="Pfam" id="PF00743">
    <property type="entry name" value="FMO-like"/>
    <property type="match status" value="2"/>
</dbReference>
<keyword evidence="4" id="KW-0521">NADP</keyword>
<gene>
    <name evidence="6" type="primary">FMO1_1</name>
    <name evidence="6" type="ORF">K7432_003126</name>
</gene>
<comment type="similarity">
    <text evidence="1">Belongs to the FMO family.</text>
</comment>
<evidence type="ECO:0000256" key="3">
    <source>
        <dbReference type="ARBA" id="ARBA00022827"/>
    </source>
</evidence>
<dbReference type="PIRSF" id="PIRSF000332">
    <property type="entry name" value="FMO"/>
    <property type="match status" value="1"/>
</dbReference>
<keyword evidence="3" id="KW-0274">FAD</keyword>
<keyword evidence="2" id="KW-0285">Flavoprotein</keyword>
<protein>
    <submittedName>
        <fullName evidence="6">Monooxygenase</fullName>
    </submittedName>
</protein>